<proteinExistence type="predicted"/>
<organism evidence="1 2">
    <name type="scientific">Seminavis robusta</name>
    <dbReference type="NCBI Taxonomy" id="568900"/>
    <lineage>
        <taxon>Eukaryota</taxon>
        <taxon>Sar</taxon>
        <taxon>Stramenopiles</taxon>
        <taxon>Ochrophyta</taxon>
        <taxon>Bacillariophyta</taxon>
        <taxon>Bacillariophyceae</taxon>
        <taxon>Bacillariophycidae</taxon>
        <taxon>Naviculales</taxon>
        <taxon>Naviculaceae</taxon>
        <taxon>Seminavis</taxon>
    </lineage>
</organism>
<evidence type="ECO:0000313" key="2">
    <source>
        <dbReference type="Proteomes" id="UP001153069"/>
    </source>
</evidence>
<evidence type="ECO:0000313" key="1">
    <source>
        <dbReference type="EMBL" id="CAB9513763.1"/>
    </source>
</evidence>
<gene>
    <name evidence="1" type="ORF">SEMRO_611_G175280.1</name>
</gene>
<dbReference type="OrthoDB" id="765963at2759"/>
<sequence length="265" mass="29141">MSANCVRAFEVELRSLKVNLIGRAFCRRRKSQLHHHNLLNIPVCIKMAPLRTLAALLCLTGASAFVPVKQQVNSPTALNIIKPEVYSDAVADWEQQFPGFAQWGWGPSVQAEKWNGRHAMFGWFFICATAYCKGHGLIPDADMALDFKEWGTLATISGKNTITNERAIILIANAHAFGVSLMAAMCPMPFSDPLFADKNSPNYDKIMAQEGYGYLPAFKTGLTEEAEIINGRLAMVGLTSLVTYTAISGKGMIDIVNEWVGGAYY</sequence>
<dbReference type="AlphaFoldDB" id="A0A9N8HKE9"/>
<dbReference type="SUPFAM" id="SSF103511">
    <property type="entry name" value="Chlorophyll a-b binding protein"/>
    <property type="match status" value="2"/>
</dbReference>
<dbReference type="Proteomes" id="UP001153069">
    <property type="component" value="Unassembled WGS sequence"/>
</dbReference>
<dbReference type="Gene3D" id="1.10.3460.10">
    <property type="entry name" value="Chlorophyll a/b binding protein domain"/>
    <property type="match status" value="1"/>
</dbReference>
<accession>A0A9N8HKE9</accession>
<reference evidence="1" key="1">
    <citation type="submission" date="2020-06" db="EMBL/GenBank/DDBJ databases">
        <authorList>
            <consortium name="Plant Systems Biology data submission"/>
        </authorList>
    </citation>
    <scope>NUCLEOTIDE SEQUENCE</scope>
    <source>
        <strain evidence="1">D6</strain>
    </source>
</reference>
<keyword evidence="2" id="KW-1185">Reference proteome</keyword>
<dbReference type="EMBL" id="CAICTM010000610">
    <property type="protein sequence ID" value="CAB9513763.1"/>
    <property type="molecule type" value="Genomic_DNA"/>
</dbReference>
<name>A0A9N8HKE9_9STRA</name>
<comment type="caution">
    <text evidence="1">The sequence shown here is derived from an EMBL/GenBank/DDBJ whole genome shotgun (WGS) entry which is preliminary data.</text>
</comment>
<protein>
    <submittedName>
        <fullName evidence="1">Uncharacterized protein</fullName>
    </submittedName>
</protein>